<reference evidence="2 3" key="1">
    <citation type="submission" date="2016-12" db="EMBL/GenBank/DDBJ databases">
        <title>Genome sequencing of Methylocaldum marinum.</title>
        <authorList>
            <person name="Takeuchi M."/>
            <person name="Kamagata Y."/>
            <person name="Hiraoka S."/>
            <person name="Oshima K."/>
            <person name="Hattori M."/>
            <person name="Iwasaki W."/>
        </authorList>
    </citation>
    <scope>NUCLEOTIDE SEQUENCE [LARGE SCALE GENOMIC DNA]</scope>
    <source>
        <strain evidence="2 3">S8</strain>
    </source>
</reference>
<feature type="compositionally biased region" description="Basic and acidic residues" evidence="1">
    <location>
        <begin position="20"/>
        <end position="34"/>
    </location>
</feature>
<organism evidence="2 3">
    <name type="scientific">Methylocaldum marinum</name>
    <dbReference type="NCBI Taxonomy" id="1432792"/>
    <lineage>
        <taxon>Bacteria</taxon>
        <taxon>Pseudomonadati</taxon>
        <taxon>Pseudomonadota</taxon>
        <taxon>Gammaproteobacteria</taxon>
        <taxon>Methylococcales</taxon>
        <taxon>Methylococcaceae</taxon>
        <taxon>Methylocaldum</taxon>
    </lineage>
</organism>
<dbReference type="Proteomes" id="UP000266313">
    <property type="component" value="Chromosome"/>
</dbReference>
<evidence type="ECO:0000256" key="1">
    <source>
        <dbReference type="SAM" id="MobiDB-lite"/>
    </source>
</evidence>
<dbReference type="RefSeq" id="WP_170161051.1">
    <property type="nucleotide sequence ID" value="NZ_AP017928.1"/>
</dbReference>
<gene>
    <name evidence="2" type="ORF">sS8_2370</name>
</gene>
<keyword evidence="3" id="KW-1185">Reference proteome</keyword>
<protein>
    <submittedName>
        <fullName evidence="2">PHD finger protein 14</fullName>
    </submittedName>
</protein>
<proteinExistence type="predicted"/>
<dbReference type="AlphaFoldDB" id="A0A250KRX7"/>
<name>A0A250KRX7_9GAMM</name>
<dbReference type="EMBL" id="AP017928">
    <property type="protein sequence ID" value="BBA34322.1"/>
    <property type="molecule type" value="Genomic_DNA"/>
</dbReference>
<evidence type="ECO:0000313" key="2">
    <source>
        <dbReference type="EMBL" id="BBA34322.1"/>
    </source>
</evidence>
<dbReference type="KEGG" id="mmai:sS8_2370"/>
<feature type="region of interest" description="Disordered" evidence="1">
    <location>
        <begin position="1"/>
        <end position="53"/>
    </location>
</feature>
<evidence type="ECO:0000313" key="3">
    <source>
        <dbReference type="Proteomes" id="UP000266313"/>
    </source>
</evidence>
<accession>A0A250KRX7</accession>
<sequence length="53" mass="6002">MVEIHPVEHVGPLPAAKKVRRDENREQRKSDSPKQQETGAAEDEVPPHVDEYA</sequence>